<name>A0A7J9KFM8_9ROSI</name>
<proteinExistence type="predicted"/>
<organism evidence="1 2">
    <name type="scientific">Gossypium armourianum</name>
    <dbReference type="NCBI Taxonomy" id="34283"/>
    <lineage>
        <taxon>Eukaryota</taxon>
        <taxon>Viridiplantae</taxon>
        <taxon>Streptophyta</taxon>
        <taxon>Embryophyta</taxon>
        <taxon>Tracheophyta</taxon>
        <taxon>Spermatophyta</taxon>
        <taxon>Magnoliopsida</taxon>
        <taxon>eudicotyledons</taxon>
        <taxon>Gunneridae</taxon>
        <taxon>Pentapetalae</taxon>
        <taxon>rosids</taxon>
        <taxon>malvids</taxon>
        <taxon>Malvales</taxon>
        <taxon>Malvaceae</taxon>
        <taxon>Malvoideae</taxon>
        <taxon>Gossypium</taxon>
    </lineage>
</organism>
<dbReference type="AlphaFoldDB" id="A0A7J9KFM8"/>
<comment type="caution">
    <text evidence="1">The sequence shown here is derived from an EMBL/GenBank/DDBJ whole genome shotgun (WGS) entry which is preliminary data.</text>
</comment>
<dbReference type="EMBL" id="JABFAE010414335">
    <property type="protein sequence ID" value="MBA0845264.1"/>
    <property type="molecule type" value="Genomic_DNA"/>
</dbReference>
<keyword evidence="2" id="KW-1185">Reference proteome</keyword>
<evidence type="ECO:0000313" key="1">
    <source>
        <dbReference type="EMBL" id="MBA0845264.1"/>
    </source>
</evidence>
<accession>A0A7J9KFM8</accession>
<sequence length="153" mass="17522">MVDAWLPGNASHKVEPTISNNEISRVVDLIDEHKRERKSDLIYSTFSREETDRIVKIPLAMKTHEDFMELEECEFRDLIKRNESTNWCPPDGSDIKLNFNTAFDESQAKSISRLVVRNASGEVLVVKTMAHEEVASPFATEANVYLQVVLLRK</sequence>
<reference evidence="1 2" key="1">
    <citation type="journal article" date="2019" name="Genome Biol. Evol.">
        <title>Insights into the evolution of the New World diploid cottons (Gossypium, subgenus Houzingenia) based on genome sequencing.</title>
        <authorList>
            <person name="Grover C.E."/>
            <person name="Arick M.A. 2nd"/>
            <person name="Thrash A."/>
            <person name="Conover J.L."/>
            <person name="Sanders W.S."/>
            <person name="Peterson D.G."/>
            <person name="Frelichowski J.E."/>
            <person name="Scheffler J.A."/>
            <person name="Scheffler B.E."/>
            <person name="Wendel J.F."/>
        </authorList>
    </citation>
    <scope>NUCLEOTIDE SEQUENCE [LARGE SCALE GENOMIC DNA]</scope>
    <source>
        <strain evidence="1">6</strain>
        <tissue evidence="1">Leaf</tissue>
    </source>
</reference>
<protein>
    <submittedName>
        <fullName evidence="1">Uncharacterized protein</fullName>
    </submittedName>
</protein>
<gene>
    <name evidence="1" type="ORF">Goarm_023440</name>
</gene>
<dbReference type="Proteomes" id="UP000593575">
    <property type="component" value="Unassembled WGS sequence"/>
</dbReference>
<evidence type="ECO:0000313" key="2">
    <source>
        <dbReference type="Proteomes" id="UP000593575"/>
    </source>
</evidence>